<comment type="similarity">
    <text evidence="1">Belongs to the Gfa family.</text>
</comment>
<reference evidence="6 7" key="1">
    <citation type="submission" date="2020-09" db="EMBL/GenBank/DDBJ databases">
        <authorList>
            <person name="Yoon J.-W."/>
        </authorList>
    </citation>
    <scope>NUCLEOTIDE SEQUENCE [LARGE SCALE GENOMIC DNA]</scope>
    <source>
        <strain evidence="6 7">KMU-140</strain>
    </source>
</reference>
<accession>A0ABR8KM76</accession>
<keyword evidence="3" id="KW-0862">Zinc</keyword>
<gene>
    <name evidence="6" type="ORF">IB285_04770</name>
</gene>
<organism evidence="6 7">
    <name type="scientific">Erythrobacter rubeus</name>
    <dbReference type="NCBI Taxonomy" id="2760803"/>
    <lineage>
        <taxon>Bacteria</taxon>
        <taxon>Pseudomonadati</taxon>
        <taxon>Pseudomonadota</taxon>
        <taxon>Alphaproteobacteria</taxon>
        <taxon>Sphingomonadales</taxon>
        <taxon>Erythrobacteraceae</taxon>
        <taxon>Erythrobacter/Porphyrobacter group</taxon>
        <taxon>Erythrobacter</taxon>
    </lineage>
</organism>
<keyword evidence="4" id="KW-0456">Lyase</keyword>
<sequence>MAHGAKRLAEAVKGELSGECLCGAVRYTLADGFRLNPYACHCTDCQTRTGSAFSQHMLFRIDDLTVEGELDVAEYRQPSGAEASIFGCAKCKARIYAINDTREGFGSLRCGTLHNSNEVVPAAHIWVRSKQPWIALPRDAKTMDANPETAEEWVNLLGIAGQ</sequence>
<proteinExistence type="inferred from homology"/>
<dbReference type="Gene3D" id="3.90.1590.10">
    <property type="entry name" value="glutathione-dependent formaldehyde- activating enzyme (gfa)"/>
    <property type="match status" value="1"/>
</dbReference>
<dbReference type="Pfam" id="PF04828">
    <property type="entry name" value="GFA"/>
    <property type="match status" value="1"/>
</dbReference>
<evidence type="ECO:0000256" key="3">
    <source>
        <dbReference type="ARBA" id="ARBA00022833"/>
    </source>
</evidence>
<evidence type="ECO:0000256" key="4">
    <source>
        <dbReference type="ARBA" id="ARBA00023239"/>
    </source>
</evidence>
<dbReference type="Proteomes" id="UP000635384">
    <property type="component" value="Unassembled WGS sequence"/>
</dbReference>
<feature type="domain" description="CENP-V/GFA" evidence="5">
    <location>
        <begin position="16"/>
        <end position="134"/>
    </location>
</feature>
<evidence type="ECO:0000259" key="5">
    <source>
        <dbReference type="PROSITE" id="PS51891"/>
    </source>
</evidence>
<dbReference type="PROSITE" id="PS51891">
    <property type="entry name" value="CENP_V_GFA"/>
    <property type="match status" value="1"/>
</dbReference>
<evidence type="ECO:0000256" key="1">
    <source>
        <dbReference type="ARBA" id="ARBA00005495"/>
    </source>
</evidence>
<evidence type="ECO:0000313" key="6">
    <source>
        <dbReference type="EMBL" id="MBD2841570.1"/>
    </source>
</evidence>
<evidence type="ECO:0000256" key="2">
    <source>
        <dbReference type="ARBA" id="ARBA00022723"/>
    </source>
</evidence>
<evidence type="ECO:0000313" key="7">
    <source>
        <dbReference type="Proteomes" id="UP000635384"/>
    </source>
</evidence>
<protein>
    <submittedName>
        <fullName evidence="6">GFA family protein</fullName>
    </submittedName>
</protein>
<dbReference type="SUPFAM" id="SSF51316">
    <property type="entry name" value="Mss4-like"/>
    <property type="match status" value="1"/>
</dbReference>
<dbReference type="PANTHER" id="PTHR33337">
    <property type="entry name" value="GFA DOMAIN-CONTAINING PROTEIN"/>
    <property type="match status" value="1"/>
</dbReference>
<keyword evidence="2" id="KW-0479">Metal-binding</keyword>
<comment type="caution">
    <text evidence="6">The sequence shown here is derived from an EMBL/GenBank/DDBJ whole genome shotgun (WGS) entry which is preliminary data.</text>
</comment>
<dbReference type="InterPro" id="IPR006913">
    <property type="entry name" value="CENP-V/GFA"/>
</dbReference>
<name>A0ABR8KM76_9SPHN</name>
<dbReference type="RefSeq" id="WP_190787101.1">
    <property type="nucleotide sequence ID" value="NZ_JACXLC010000001.1"/>
</dbReference>
<dbReference type="InterPro" id="IPR011057">
    <property type="entry name" value="Mss4-like_sf"/>
</dbReference>
<dbReference type="EMBL" id="JACXLC010000001">
    <property type="protein sequence ID" value="MBD2841570.1"/>
    <property type="molecule type" value="Genomic_DNA"/>
</dbReference>
<dbReference type="PANTHER" id="PTHR33337:SF33">
    <property type="entry name" value="CENP-V_GFA DOMAIN-CONTAINING PROTEIN"/>
    <property type="match status" value="1"/>
</dbReference>
<keyword evidence="7" id="KW-1185">Reference proteome</keyword>